<feature type="chain" id="PRO_5015504312" evidence="1">
    <location>
        <begin position="20"/>
        <end position="220"/>
    </location>
</feature>
<evidence type="ECO:0000313" key="2">
    <source>
        <dbReference type="EMBL" id="PRT55367.1"/>
    </source>
</evidence>
<comment type="caution">
    <text evidence="2">The sequence shown here is derived from an EMBL/GenBank/DDBJ whole genome shotgun (WGS) entry which is preliminary data.</text>
</comment>
<gene>
    <name evidence="2" type="ORF">B9G98_02987</name>
</gene>
<dbReference type="GeneID" id="36516735"/>
<accession>A0A2T0FK74</accession>
<name>A0A2T0FK74_9ASCO</name>
<dbReference type="AlphaFoldDB" id="A0A2T0FK74"/>
<organism evidence="2 3">
    <name type="scientific">Wickerhamiella sorbophila</name>
    <dbReference type="NCBI Taxonomy" id="45607"/>
    <lineage>
        <taxon>Eukaryota</taxon>
        <taxon>Fungi</taxon>
        <taxon>Dikarya</taxon>
        <taxon>Ascomycota</taxon>
        <taxon>Saccharomycotina</taxon>
        <taxon>Dipodascomycetes</taxon>
        <taxon>Dipodascales</taxon>
        <taxon>Trichomonascaceae</taxon>
        <taxon>Wickerhamiella</taxon>
    </lineage>
</organism>
<evidence type="ECO:0000256" key="1">
    <source>
        <dbReference type="SAM" id="SignalP"/>
    </source>
</evidence>
<feature type="signal peptide" evidence="1">
    <location>
        <begin position="1"/>
        <end position="19"/>
    </location>
</feature>
<proteinExistence type="predicted"/>
<keyword evidence="3" id="KW-1185">Reference proteome</keyword>
<dbReference type="EMBL" id="NDIQ01000021">
    <property type="protein sequence ID" value="PRT55367.1"/>
    <property type="molecule type" value="Genomic_DNA"/>
</dbReference>
<dbReference type="RefSeq" id="XP_024665312.1">
    <property type="nucleotide sequence ID" value="XM_024809544.1"/>
</dbReference>
<evidence type="ECO:0000313" key="3">
    <source>
        <dbReference type="Proteomes" id="UP000238350"/>
    </source>
</evidence>
<protein>
    <submittedName>
        <fullName evidence="2">Uncharacterized protein</fullName>
    </submittedName>
</protein>
<sequence length="220" mass="23239">MKGFAVLVPAFLLFSFSRAASEGVKETSASLGVPSKMTASPIAHRPDYHESGKPVVLAASDSLDQTVLQDVTGDVLGFLQNLGDQTKATMGKLSDGLQYAAGYASGVLDDLLHGRPSSVSNVAWIGPLSNIVTAGSNLMTKALSQSNDPSALITAEQVYMLTFNLNKFQSLAASFGVNPDGLNKAIADLSDFAHNHLHRRDPLFVDIDSVVVGHFKPPNA</sequence>
<dbReference type="Proteomes" id="UP000238350">
    <property type="component" value="Unassembled WGS sequence"/>
</dbReference>
<keyword evidence="1" id="KW-0732">Signal</keyword>
<reference evidence="2 3" key="1">
    <citation type="submission" date="2017-04" db="EMBL/GenBank/DDBJ databases">
        <title>Genome sequencing of [Candida] sorbophila.</title>
        <authorList>
            <person name="Ahn J.O."/>
        </authorList>
    </citation>
    <scope>NUCLEOTIDE SEQUENCE [LARGE SCALE GENOMIC DNA]</scope>
    <source>
        <strain evidence="2 3">DS02</strain>
    </source>
</reference>